<organism evidence="10 11">
    <name type="scientific">Mycetocola reblochoni</name>
    <dbReference type="NCBI Taxonomy" id="331618"/>
    <lineage>
        <taxon>Bacteria</taxon>
        <taxon>Bacillati</taxon>
        <taxon>Actinomycetota</taxon>
        <taxon>Actinomycetes</taxon>
        <taxon>Micrococcales</taxon>
        <taxon>Microbacteriaceae</taxon>
        <taxon>Mycetocola</taxon>
    </lineage>
</organism>
<name>A0A3L6ZRS1_9MICO</name>
<evidence type="ECO:0000313" key="11">
    <source>
        <dbReference type="Proteomes" id="UP000275395"/>
    </source>
</evidence>
<keyword evidence="2" id="KW-1003">Cell membrane</keyword>
<keyword evidence="5" id="KW-0418">Kinase</keyword>
<dbReference type="RefSeq" id="WP_087137646.1">
    <property type="nucleotide sequence ID" value="NZ_JBQDRZ010000001.1"/>
</dbReference>
<dbReference type="PANTHER" id="PTHR43547">
    <property type="entry name" value="TWO-COMPONENT HISTIDINE KINASE"/>
    <property type="match status" value="1"/>
</dbReference>
<reference evidence="10 11" key="1">
    <citation type="submission" date="2018-10" db="EMBL/GenBank/DDBJ databases">
        <authorList>
            <person name="Li J."/>
        </authorList>
    </citation>
    <scope>NUCLEOTIDE SEQUENCE [LARGE SCALE GENOMIC DNA]</scope>
    <source>
        <strain evidence="10 11">JCM 30549</strain>
    </source>
</reference>
<dbReference type="InterPro" id="IPR029151">
    <property type="entry name" value="Sensor-like_sf"/>
</dbReference>
<keyword evidence="4 8" id="KW-0812">Transmembrane</keyword>
<feature type="domain" description="Histidine kinase" evidence="9">
    <location>
        <begin position="336"/>
        <end position="520"/>
    </location>
</feature>
<evidence type="ECO:0000256" key="4">
    <source>
        <dbReference type="ARBA" id="ARBA00022692"/>
    </source>
</evidence>
<dbReference type="AlphaFoldDB" id="A0A3L6ZRS1"/>
<evidence type="ECO:0000256" key="5">
    <source>
        <dbReference type="ARBA" id="ARBA00022777"/>
    </source>
</evidence>
<evidence type="ECO:0000256" key="7">
    <source>
        <dbReference type="ARBA" id="ARBA00023136"/>
    </source>
</evidence>
<dbReference type="InterPro" id="IPR003594">
    <property type="entry name" value="HATPase_dom"/>
</dbReference>
<evidence type="ECO:0000313" key="10">
    <source>
        <dbReference type="EMBL" id="RLP70630.1"/>
    </source>
</evidence>
<dbReference type="PANTHER" id="PTHR43547:SF10">
    <property type="entry name" value="SENSOR HISTIDINE KINASE DCUS"/>
    <property type="match status" value="1"/>
</dbReference>
<dbReference type="InterPro" id="IPR005467">
    <property type="entry name" value="His_kinase_dom"/>
</dbReference>
<evidence type="ECO:0000259" key="9">
    <source>
        <dbReference type="PROSITE" id="PS50109"/>
    </source>
</evidence>
<feature type="transmembrane region" description="Helical" evidence="8">
    <location>
        <begin position="176"/>
        <end position="197"/>
    </location>
</feature>
<evidence type="ECO:0000256" key="6">
    <source>
        <dbReference type="ARBA" id="ARBA00022989"/>
    </source>
</evidence>
<dbReference type="InterPro" id="IPR033463">
    <property type="entry name" value="sCache_3"/>
</dbReference>
<protein>
    <submittedName>
        <fullName evidence="10">GHKL domain-containing protein</fullName>
    </submittedName>
</protein>
<dbReference type="SMART" id="SM00387">
    <property type="entry name" value="HATPase_c"/>
    <property type="match status" value="1"/>
</dbReference>
<dbReference type="Proteomes" id="UP000275395">
    <property type="component" value="Unassembled WGS sequence"/>
</dbReference>
<evidence type="ECO:0000256" key="3">
    <source>
        <dbReference type="ARBA" id="ARBA00022553"/>
    </source>
</evidence>
<dbReference type="Gene3D" id="3.30.450.20">
    <property type="entry name" value="PAS domain"/>
    <property type="match status" value="1"/>
</dbReference>
<dbReference type="GO" id="GO:0005886">
    <property type="term" value="C:plasma membrane"/>
    <property type="evidence" value="ECO:0007669"/>
    <property type="project" value="UniProtKB-SubCell"/>
</dbReference>
<dbReference type="Pfam" id="PF02518">
    <property type="entry name" value="HATPase_c"/>
    <property type="match status" value="1"/>
</dbReference>
<dbReference type="SUPFAM" id="SSF55874">
    <property type="entry name" value="ATPase domain of HSP90 chaperone/DNA topoisomerase II/histidine kinase"/>
    <property type="match status" value="1"/>
</dbReference>
<proteinExistence type="predicted"/>
<evidence type="ECO:0000256" key="8">
    <source>
        <dbReference type="SAM" id="Phobius"/>
    </source>
</evidence>
<keyword evidence="5" id="KW-0808">Transferase</keyword>
<dbReference type="SUPFAM" id="SSF103190">
    <property type="entry name" value="Sensory domain-like"/>
    <property type="match status" value="1"/>
</dbReference>
<evidence type="ECO:0000256" key="1">
    <source>
        <dbReference type="ARBA" id="ARBA00004651"/>
    </source>
</evidence>
<dbReference type="PROSITE" id="PS50109">
    <property type="entry name" value="HIS_KIN"/>
    <property type="match status" value="1"/>
</dbReference>
<evidence type="ECO:0000256" key="2">
    <source>
        <dbReference type="ARBA" id="ARBA00022475"/>
    </source>
</evidence>
<dbReference type="Pfam" id="PF17203">
    <property type="entry name" value="sCache_3_2"/>
    <property type="match status" value="1"/>
</dbReference>
<dbReference type="EMBL" id="RCUW01000002">
    <property type="protein sequence ID" value="RLP70630.1"/>
    <property type="molecule type" value="Genomic_DNA"/>
</dbReference>
<dbReference type="InterPro" id="IPR036890">
    <property type="entry name" value="HATPase_C_sf"/>
</dbReference>
<comment type="subcellular location">
    <subcellularLocation>
        <location evidence="1">Cell membrane</location>
        <topology evidence="1">Multi-pass membrane protein</topology>
    </subcellularLocation>
</comment>
<keyword evidence="6 8" id="KW-1133">Transmembrane helix</keyword>
<keyword evidence="7 8" id="KW-0472">Membrane</keyword>
<accession>A0A3L6ZRS1</accession>
<dbReference type="Gene3D" id="3.30.565.10">
    <property type="entry name" value="Histidine kinase-like ATPase, C-terminal domain"/>
    <property type="match status" value="1"/>
</dbReference>
<gene>
    <name evidence="10" type="ORF">D9V30_03880</name>
</gene>
<keyword evidence="3" id="KW-0597">Phosphoprotein</keyword>
<sequence>MNTRNARWGVAARLLAIQLCLMLLVGVAVTAWSAAAARSDVEREAVALSRSTAWTLATAPFVVDAVGASADPAEVTARLQPYTQRVLAGGHVDFITVMDTDRTRYTHPDPERIGGAFVGSIDAALRGDVLTETFDGTLGPSVRAVAPVRDAEDRVIALVAAGTTLATTQQLLSTRLAVTIGVALAVLTVCAAALLGVGRYLHQVTRGGAREQLDLLFAARHGIDSSRGDGLVLQADDGRLLHWNARAAELLGIDSATELSTAAAELLGRRSGHSDAALIAGGRILRTDRERFGSASGHPHGGAGAIWITTVRDDTDVAALSGEVATLTAVRDALRSQNHEFANRLHTMIALIEVDRAEEAVELALAQSRVDASLAAELMEDSAEPVLAALLIGKSAEAAARGIELTVELDGGAAPAPVTGRELITIVGNLVDNALDAAAATPRPTVRVRVDSSPERWRVRVGDSGRGPLDGPAVFELGTTAKAGDGHGVGLALVRHSVLSAGGTLRVDGSTFEVVLPLARAGSAT</sequence>
<dbReference type="GO" id="GO:0000155">
    <property type="term" value="F:phosphorelay sensor kinase activity"/>
    <property type="evidence" value="ECO:0007669"/>
    <property type="project" value="TreeGrafter"/>
</dbReference>
<comment type="caution">
    <text evidence="10">The sequence shown here is derived from an EMBL/GenBank/DDBJ whole genome shotgun (WGS) entry which is preliminary data.</text>
</comment>